<feature type="domain" description="PHD-type" evidence="5">
    <location>
        <begin position="17"/>
        <end position="67"/>
    </location>
</feature>
<evidence type="ECO:0000313" key="6">
    <source>
        <dbReference type="Ensembl" id="ENSCMIP00000001933.1"/>
    </source>
</evidence>
<dbReference type="Ensembl" id="ENSCMIT00000002006.1">
    <property type="protein sequence ID" value="ENSCMIP00000001933.1"/>
    <property type="gene ID" value="ENSCMIG00000001188.1"/>
</dbReference>
<dbReference type="Gene3D" id="3.30.40.10">
    <property type="entry name" value="Zinc/RING finger domain, C3HC4 (zinc finger)"/>
    <property type="match status" value="1"/>
</dbReference>
<proteinExistence type="predicted"/>
<dbReference type="InterPro" id="IPR019786">
    <property type="entry name" value="Zinc_finger_PHD-type_CS"/>
</dbReference>
<sequence>MTMRLRKGAASAQFMDSYVCIICSRSDGDEKLVVCEGCDEGYHTYCLIPPLPDIPRGDWRCPKCVVEVSDVNQTSLPPSLPQNKHLPRRLKA</sequence>
<dbReference type="InterPro" id="IPR013083">
    <property type="entry name" value="Znf_RING/FYVE/PHD"/>
</dbReference>
<dbReference type="Pfam" id="PF00628">
    <property type="entry name" value="PHD"/>
    <property type="match status" value="1"/>
</dbReference>
<reference evidence="6" key="4">
    <citation type="submission" date="2025-08" db="UniProtKB">
        <authorList>
            <consortium name="Ensembl"/>
        </authorList>
    </citation>
    <scope>IDENTIFICATION</scope>
</reference>
<accession>A0A4W3GF04</accession>
<evidence type="ECO:0000256" key="3">
    <source>
        <dbReference type="ARBA" id="ARBA00022833"/>
    </source>
</evidence>
<dbReference type="PROSITE" id="PS01359">
    <property type="entry name" value="ZF_PHD_1"/>
    <property type="match status" value="1"/>
</dbReference>
<evidence type="ECO:0000313" key="7">
    <source>
        <dbReference type="Proteomes" id="UP000314986"/>
    </source>
</evidence>
<reference evidence="6" key="5">
    <citation type="submission" date="2025-09" db="UniProtKB">
        <authorList>
            <consortium name="Ensembl"/>
        </authorList>
    </citation>
    <scope>IDENTIFICATION</scope>
</reference>
<reference evidence="7" key="2">
    <citation type="journal article" date="2007" name="PLoS Biol.">
        <title>Survey sequencing and comparative analysis of the elephant shark (Callorhinchus milii) genome.</title>
        <authorList>
            <person name="Venkatesh B."/>
            <person name="Kirkness E.F."/>
            <person name="Loh Y.H."/>
            <person name="Halpern A.L."/>
            <person name="Lee A.P."/>
            <person name="Johnson J."/>
            <person name="Dandona N."/>
            <person name="Viswanathan L.D."/>
            <person name="Tay A."/>
            <person name="Venter J.C."/>
            <person name="Strausberg R.L."/>
            <person name="Brenner S."/>
        </authorList>
    </citation>
    <scope>NUCLEOTIDE SEQUENCE [LARGE SCALE GENOMIC DNA]</scope>
</reference>
<dbReference type="GO" id="GO:0008270">
    <property type="term" value="F:zinc ion binding"/>
    <property type="evidence" value="ECO:0007669"/>
    <property type="project" value="UniProtKB-KW"/>
</dbReference>
<dbReference type="InterPro" id="IPR019787">
    <property type="entry name" value="Znf_PHD-finger"/>
</dbReference>
<dbReference type="GeneTree" id="ENSGT01030000239745"/>
<protein>
    <recommendedName>
        <fullName evidence="5">PHD-type domain-containing protein</fullName>
    </recommendedName>
</protein>
<keyword evidence="1" id="KW-0479">Metal-binding</keyword>
<organism evidence="6 7">
    <name type="scientific">Callorhinchus milii</name>
    <name type="common">Ghost shark</name>
    <dbReference type="NCBI Taxonomy" id="7868"/>
    <lineage>
        <taxon>Eukaryota</taxon>
        <taxon>Metazoa</taxon>
        <taxon>Chordata</taxon>
        <taxon>Craniata</taxon>
        <taxon>Vertebrata</taxon>
        <taxon>Chondrichthyes</taxon>
        <taxon>Holocephali</taxon>
        <taxon>Chimaeriformes</taxon>
        <taxon>Callorhinchidae</taxon>
        <taxon>Callorhinchus</taxon>
    </lineage>
</organism>
<dbReference type="AlphaFoldDB" id="A0A4W3GF04"/>
<keyword evidence="7" id="KW-1185">Reference proteome</keyword>
<dbReference type="CDD" id="cd15515">
    <property type="entry name" value="PHD1_KDM5A_like"/>
    <property type="match status" value="1"/>
</dbReference>
<reference evidence="7" key="1">
    <citation type="journal article" date="2006" name="Science">
        <title>Ancient noncoding elements conserved in the human genome.</title>
        <authorList>
            <person name="Venkatesh B."/>
            <person name="Kirkness E.F."/>
            <person name="Loh Y.H."/>
            <person name="Halpern A.L."/>
            <person name="Lee A.P."/>
            <person name="Johnson J."/>
            <person name="Dandona N."/>
            <person name="Viswanathan L.D."/>
            <person name="Tay A."/>
            <person name="Venter J.C."/>
            <person name="Strausberg R.L."/>
            <person name="Brenner S."/>
        </authorList>
    </citation>
    <scope>NUCLEOTIDE SEQUENCE [LARGE SCALE GENOMIC DNA]</scope>
</reference>
<reference evidence="7" key="3">
    <citation type="journal article" date="2014" name="Nature">
        <title>Elephant shark genome provides unique insights into gnathostome evolution.</title>
        <authorList>
            <consortium name="International Elephant Shark Genome Sequencing Consortium"/>
            <person name="Venkatesh B."/>
            <person name="Lee A.P."/>
            <person name="Ravi V."/>
            <person name="Maurya A.K."/>
            <person name="Lian M.M."/>
            <person name="Swann J.B."/>
            <person name="Ohta Y."/>
            <person name="Flajnik M.F."/>
            <person name="Sutoh Y."/>
            <person name="Kasahara M."/>
            <person name="Hoon S."/>
            <person name="Gangu V."/>
            <person name="Roy S.W."/>
            <person name="Irimia M."/>
            <person name="Korzh V."/>
            <person name="Kondrychyn I."/>
            <person name="Lim Z.W."/>
            <person name="Tay B.H."/>
            <person name="Tohari S."/>
            <person name="Kong K.W."/>
            <person name="Ho S."/>
            <person name="Lorente-Galdos B."/>
            <person name="Quilez J."/>
            <person name="Marques-Bonet T."/>
            <person name="Raney B.J."/>
            <person name="Ingham P.W."/>
            <person name="Tay A."/>
            <person name="Hillier L.W."/>
            <person name="Minx P."/>
            <person name="Boehm T."/>
            <person name="Wilson R.K."/>
            <person name="Brenner S."/>
            <person name="Warren W.C."/>
        </authorList>
    </citation>
    <scope>NUCLEOTIDE SEQUENCE [LARGE SCALE GENOMIC DNA]</scope>
</reference>
<evidence type="ECO:0000259" key="5">
    <source>
        <dbReference type="PROSITE" id="PS50016"/>
    </source>
</evidence>
<dbReference type="InterPro" id="IPR047157">
    <property type="entry name" value="PHRF1/Atg35"/>
</dbReference>
<dbReference type="InterPro" id="IPR011011">
    <property type="entry name" value="Znf_FYVE_PHD"/>
</dbReference>
<dbReference type="PANTHER" id="PTHR12618:SF20">
    <property type="entry name" value="PHD AND RING FINGER DOMAIN-CONTAINING PROTEIN 1"/>
    <property type="match status" value="1"/>
</dbReference>
<dbReference type="InterPro" id="IPR001965">
    <property type="entry name" value="Znf_PHD"/>
</dbReference>
<keyword evidence="2 4" id="KW-0863">Zinc-finger</keyword>
<dbReference type="Proteomes" id="UP000314986">
    <property type="component" value="Unassembled WGS sequence"/>
</dbReference>
<dbReference type="SMART" id="SM00249">
    <property type="entry name" value="PHD"/>
    <property type="match status" value="1"/>
</dbReference>
<dbReference type="PROSITE" id="PS50016">
    <property type="entry name" value="ZF_PHD_2"/>
    <property type="match status" value="1"/>
</dbReference>
<evidence type="ECO:0000256" key="4">
    <source>
        <dbReference type="PROSITE-ProRule" id="PRU00146"/>
    </source>
</evidence>
<evidence type="ECO:0000256" key="1">
    <source>
        <dbReference type="ARBA" id="ARBA00022723"/>
    </source>
</evidence>
<dbReference type="STRING" id="7868.ENSCMIP00000001933"/>
<name>A0A4W3GF04_CALMI</name>
<dbReference type="PANTHER" id="PTHR12618">
    <property type="entry name" value="PHD AND RING FINGER DOMAIN-CONTAINING PROTEIN 1"/>
    <property type="match status" value="1"/>
</dbReference>
<keyword evidence="3" id="KW-0862">Zinc</keyword>
<dbReference type="InParanoid" id="A0A4W3GF04"/>
<evidence type="ECO:0000256" key="2">
    <source>
        <dbReference type="ARBA" id="ARBA00022771"/>
    </source>
</evidence>
<dbReference type="SUPFAM" id="SSF57903">
    <property type="entry name" value="FYVE/PHD zinc finger"/>
    <property type="match status" value="1"/>
</dbReference>